<keyword evidence="4 5" id="KW-0472">Membrane</keyword>
<feature type="transmembrane region" description="Helical" evidence="5">
    <location>
        <begin position="71"/>
        <end position="92"/>
    </location>
</feature>
<evidence type="ECO:0000256" key="5">
    <source>
        <dbReference type="SAM" id="Phobius"/>
    </source>
</evidence>
<evidence type="ECO:0000256" key="3">
    <source>
        <dbReference type="ARBA" id="ARBA00022989"/>
    </source>
</evidence>
<keyword evidence="3 5" id="KW-1133">Transmembrane helix</keyword>
<organism evidence="7 8">
    <name type="scientific">Cordylochernes scorpioides</name>
    <dbReference type="NCBI Taxonomy" id="51811"/>
    <lineage>
        <taxon>Eukaryota</taxon>
        <taxon>Metazoa</taxon>
        <taxon>Ecdysozoa</taxon>
        <taxon>Arthropoda</taxon>
        <taxon>Chelicerata</taxon>
        <taxon>Arachnida</taxon>
        <taxon>Pseudoscorpiones</taxon>
        <taxon>Cheliferoidea</taxon>
        <taxon>Chernetidae</taxon>
        <taxon>Cordylochernes</taxon>
    </lineage>
</organism>
<proteinExistence type="predicted"/>
<dbReference type="Proteomes" id="UP001235939">
    <property type="component" value="Chromosome 18"/>
</dbReference>
<sequence length="199" mass="22708">MEYNDSDILEYNNSIIYIGELSNSTLGYTNDTLFPAPPCSTWMSPQHALFQLANICFCLSYAAPNTRRGILFLHGLLIIGFLLFSTWAWNIICAPAIFSWNFGFMILNMGQTLYILYTMRQVKFPAELEEIYAELFEPLKRYICAVVDSSSWYMQVSRLLFKKLVGPENAQILSLHAGEAYAMRNLTKIDRLGLLLSGK</sequence>
<evidence type="ECO:0000256" key="4">
    <source>
        <dbReference type="ARBA" id="ARBA00023136"/>
    </source>
</evidence>
<evidence type="ECO:0000259" key="6">
    <source>
        <dbReference type="Pfam" id="PF04831"/>
    </source>
</evidence>
<evidence type="ECO:0000256" key="1">
    <source>
        <dbReference type="ARBA" id="ARBA00004141"/>
    </source>
</evidence>
<evidence type="ECO:0000256" key="2">
    <source>
        <dbReference type="ARBA" id="ARBA00022692"/>
    </source>
</evidence>
<dbReference type="Pfam" id="PF04831">
    <property type="entry name" value="POPDC1-3"/>
    <property type="match status" value="1"/>
</dbReference>
<protein>
    <submittedName>
        <fullName evidence="7">POPDC3</fullName>
    </submittedName>
</protein>
<keyword evidence="2 5" id="KW-0812">Transmembrane</keyword>
<evidence type="ECO:0000313" key="7">
    <source>
        <dbReference type="EMBL" id="UYV79803.1"/>
    </source>
</evidence>
<dbReference type="PANTHER" id="PTHR12101:SF30">
    <property type="entry name" value="POPEYE DOMAIN-CONTAINING PROTEIN 3-LIKE PROTEIN"/>
    <property type="match status" value="1"/>
</dbReference>
<keyword evidence="8" id="KW-1185">Reference proteome</keyword>
<dbReference type="PANTHER" id="PTHR12101">
    <property type="entry name" value="POPEYE DOMAIN CONTAINING PROTEIN"/>
    <property type="match status" value="1"/>
</dbReference>
<dbReference type="EMBL" id="CP092880">
    <property type="protein sequence ID" value="UYV79803.1"/>
    <property type="molecule type" value="Genomic_DNA"/>
</dbReference>
<name>A0ABY6LF53_9ARAC</name>
<reference evidence="7 8" key="1">
    <citation type="submission" date="2022-01" db="EMBL/GenBank/DDBJ databases">
        <title>A chromosomal length assembly of Cordylochernes scorpioides.</title>
        <authorList>
            <person name="Zeh D."/>
            <person name="Zeh J."/>
        </authorList>
    </citation>
    <scope>NUCLEOTIDE SEQUENCE [LARGE SCALE GENOMIC DNA]</scope>
    <source>
        <strain evidence="7">IN4F17</strain>
        <tissue evidence="7">Whole Body</tissue>
    </source>
</reference>
<feature type="domain" description="POPDC1-3" evidence="6">
    <location>
        <begin position="45"/>
        <end position="140"/>
    </location>
</feature>
<accession>A0ABY6LF53</accession>
<feature type="transmembrane region" description="Helical" evidence="5">
    <location>
        <begin position="98"/>
        <end position="117"/>
    </location>
</feature>
<dbReference type="InterPro" id="IPR055272">
    <property type="entry name" value="POPDC1-3_dom"/>
</dbReference>
<dbReference type="InterPro" id="IPR006916">
    <property type="entry name" value="POPDC1-3"/>
</dbReference>
<gene>
    <name evidence="7" type="ORF">LAZ67_18000699</name>
</gene>
<comment type="subcellular location">
    <subcellularLocation>
        <location evidence="1">Membrane</location>
        <topology evidence="1">Multi-pass membrane protein</topology>
    </subcellularLocation>
</comment>
<evidence type="ECO:0000313" key="8">
    <source>
        <dbReference type="Proteomes" id="UP001235939"/>
    </source>
</evidence>